<keyword evidence="3" id="KW-0812">Transmembrane</keyword>
<dbReference type="AlphaFoldDB" id="A0A0D3JGN9"/>
<dbReference type="SMART" id="SM00360">
    <property type="entry name" value="RRM"/>
    <property type="match status" value="1"/>
</dbReference>
<dbReference type="KEGG" id="ehx:EMIHUDRAFT_240021"/>
<name>A0A0D3JGN9_EMIH1</name>
<feature type="region of interest" description="Disordered" evidence="2">
    <location>
        <begin position="491"/>
        <end position="527"/>
    </location>
</feature>
<feature type="compositionally biased region" description="Pro residues" evidence="2">
    <location>
        <begin position="494"/>
        <end position="507"/>
    </location>
</feature>
<feature type="compositionally biased region" description="Gly residues" evidence="2">
    <location>
        <begin position="230"/>
        <end position="239"/>
    </location>
</feature>
<proteinExistence type="predicted"/>
<evidence type="ECO:0000313" key="5">
    <source>
        <dbReference type="EnsemblProtists" id="EOD22674"/>
    </source>
</evidence>
<dbReference type="CDD" id="cd00590">
    <property type="entry name" value="RRM_SF"/>
    <property type="match status" value="1"/>
</dbReference>
<feature type="compositionally biased region" description="Low complexity" evidence="2">
    <location>
        <begin position="508"/>
        <end position="523"/>
    </location>
</feature>
<reference evidence="6" key="1">
    <citation type="journal article" date="2013" name="Nature">
        <title>Pan genome of the phytoplankton Emiliania underpins its global distribution.</title>
        <authorList>
            <person name="Read B.A."/>
            <person name="Kegel J."/>
            <person name="Klute M.J."/>
            <person name="Kuo A."/>
            <person name="Lefebvre S.C."/>
            <person name="Maumus F."/>
            <person name="Mayer C."/>
            <person name="Miller J."/>
            <person name="Monier A."/>
            <person name="Salamov A."/>
            <person name="Young J."/>
            <person name="Aguilar M."/>
            <person name="Claverie J.M."/>
            <person name="Frickenhaus S."/>
            <person name="Gonzalez K."/>
            <person name="Herman E.K."/>
            <person name="Lin Y.C."/>
            <person name="Napier J."/>
            <person name="Ogata H."/>
            <person name="Sarno A.F."/>
            <person name="Shmutz J."/>
            <person name="Schroeder D."/>
            <person name="de Vargas C."/>
            <person name="Verret F."/>
            <person name="von Dassow P."/>
            <person name="Valentin K."/>
            <person name="Van de Peer Y."/>
            <person name="Wheeler G."/>
            <person name="Dacks J.B."/>
            <person name="Delwiche C.F."/>
            <person name="Dyhrman S.T."/>
            <person name="Glockner G."/>
            <person name="John U."/>
            <person name="Richards T."/>
            <person name="Worden A.Z."/>
            <person name="Zhang X."/>
            <person name="Grigoriev I.V."/>
            <person name="Allen A.E."/>
            <person name="Bidle K."/>
            <person name="Borodovsky M."/>
            <person name="Bowler C."/>
            <person name="Brownlee C."/>
            <person name="Cock J.M."/>
            <person name="Elias M."/>
            <person name="Gladyshev V.N."/>
            <person name="Groth M."/>
            <person name="Guda C."/>
            <person name="Hadaegh A."/>
            <person name="Iglesias-Rodriguez M.D."/>
            <person name="Jenkins J."/>
            <person name="Jones B.M."/>
            <person name="Lawson T."/>
            <person name="Leese F."/>
            <person name="Lindquist E."/>
            <person name="Lobanov A."/>
            <person name="Lomsadze A."/>
            <person name="Malik S.B."/>
            <person name="Marsh M.E."/>
            <person name="Mackinder L."/>
            <person name="Mock T."/>
            <person name="Mueller-Roeber B."/>
            <person name="Pagarete A."/>
            <person name="Parker M."/>
            <person name="Probert I."/>
            <person name="Quesneville H."/>
            <person name="Raines C."/>
            <person name="Rensing S.A."/>
            <person name="Riano-Pachon D.M."/>
            <person name="Richier S."/>
            <person name="Rokitta S."/>
            <person name="Shiraiwa Y."/>
            <person name="Soanes D.M."/>
            <person name="van der Giezen M."/>
            <person name="Wahlund T.M."/>
            <person name="Williams B."/>
            <person name="Wilson W."/>
            <person name="Wolfe G."/>
            <person name="Wurch L.L."/>
        </authorList>
    </citation>
    <scope>NUCLEOTIDE SEQUENCE</scope>
</reference>
<sequence>MLPTMYFYSVRVPALHELLLRVEASQPVLLTASTEGLVSLVSSSPRLLAEGFPGTPAELLMRSTESEHTVHVGITLLSPPDGFEISAALEEAPVPPPQDISELAMELEATGVLDGLTSSERASIIQQVHAEEVALGHLSLPQLAPQLRAEMQRGERLPSLSFSRHEEDGGGLFGVNSLLLLAIVLLVAGSVLLATLHFMVKVDNEVAAATASSLYPQYVKRKDGRSRGSQKGGGVGGASAGKHAATLPAALSSPVASGKAELRRRRGTEPNGNAARAAAGAAAEAAAGQRKVWVAPLTAAALDHERELRASFSQWGVVSAVKVKVEGSRASPGYGFVYFKEEAAVRALLAHIDAGGDPPAFLGRSLLVREAVYKTTPQPSDAPASGPTKPDAASPASSGSSAPALSSLPRLAVGDGVANGGPTAHAANPWEAGVAAGGLPRPHGCADRLPGALPSAVRATPLDDLLDPFVATGGAQPSFDELGSSMLRELLDSPSPPPLPMQQPAPPARVRAASWGDSPAASPWSPPAPFVGGAAAFGHADPLGHPRGQDMATGLPPLGVPSPAGASGTSCSPWWQSGGNLSLGGLPAPALADWGGFGLTSGGAVDDDSKRRVGLGATGSA</sequence>
<keyword evidence="1" id="KW-0694">RNA-binding</keyword>
<feature type="region of interest" description="Disordered" evidence="2">
    <location>
        <begin position="376"/>
        <end position="407"/>
    </location>
</feature>
<keyword evidence="6" id="KW-1185">Reference proteome</keyword>
<dbReference type="PROSITE" id="PS50102">
    <property type="entry name" value="RRM"/>
    <property type="match status" value="1"/>
</dbReference>
<dbReference type="EnsemblProtists" id="EOD22674">
    <property type="protein sequence ID" value="EOD22674"/>
    <property type="gene ID" value="EMIHUDRAFT_240021"/>
</dbReference>
<dbReference type="InterPro" id="IPR000504">
    <property type="entry name" value="RRM_dom"/>
</dbReference>
<feature type="domain" description="RRM" evidence="4">
    <location>
        <begin position="290"/>
        <end position="373"/>
    </location>
</feature>
<feature type="region of interest" description="Disordered" evidence="2">
    <location>
        <begin position="596"/>
        <end position="621"/>
    </location>
</feature>
<dbReference type="InterPro" id="IPR035979">
    <property type="entry name" value="RBD_domain_sf"/>
</dbReference>
<evidence type="ECO:0000256" key="1">
    <source>
        <dbReference type="PROSITE-ProRule" id="PRU00176"/>
    </source>
</evidence>
<keyword evidence="3" id="KW-1133">Transmembrane helix</keyword>
<feature type="region of interest" description="Disordered" evidence="2">
    <location>
        <begin position="539"/>
        <end position="571"/>
    </location>
</feature>
<dbReference type="GO" id="GO:0003723">
    <property type="term" value="F:RNA binding"/>
    <property type="evidence" value="ECO:0007669"/>
    <property type="project" value="UniProtKB-UniRule"/>
</dbReference>
<dbReference type="SUPFAM" id="SSF54928">
    <property type="entry name" value="RNA-binding domain, RBD"/>
    <property type="match status" value="1"/>
</dbReference>
<feature type="transmembrane region" description="Helical" evidence="3">
    <location>
        <begin position="178"/>
        <end position="200"/>
    </location>
</feature>
<feature type="region of interest" description="Disordered" evidence="2">
    <location>
        <begin position="221"/>
        <end position="278"/>
    </location>
</feature>
<accession>A0A0D3JGN9</accession>
<feature type="compositionally biased region" description="Low complexity" evidence="2">
    <location>
        <begin position="392"/>
        <end position="407"/>
    </location>
</feature>
<dbReference type="InterPro" id="IPR012677">
    <property type="entry name" value="Nucleotide-bd_a/b_plait_sf"/>
</dbReference>
<reference evidence="5" key="2">
    <citation type="submission" date="2024-10" db="UniProtKB">
        <authorList>
            <consortium name="EnsemblProtists"/>
        </authorList>
    </citation>
    <scope>IDENTIFICATION</scope>
</reference>
<dbReference type="GeneID" id="17268220"/>
<dbReference type="Gene3D" id="3.30.70.330">
    <property type="match status" value="1"/>
</dbReference>
<evidence type="ECO:0000259" key="4">
    <source>
        <dbReference type="PROSITE" id="PS50102"/>
    </source>
</evidence>
<evidence type="ECO:0000313" key="6">
    <source>
        <dbReference type="Proteomes" id="UP000013827"/>
    </source>
</evidence>
<evidence type="ECO:0000256" key="2">
    <source>
        <dbReference type="SAM" id="MobiDB-lite"/>
    </source>
</evidence>
<evidence type="ECO:0000256" key="3">
    <source>
        <dbReference type="SAM" id="Phobius"/>
    </source>
</evidence>
<dbReference type="PaxDb" id="2903-EOD22674"/>
<dbReference type="HOGENOM" id="CLU_440359_0_0_1"/>
<protein>
    <recommendedName>
        <fullName evidence="4">RRM domain-containing protein</fullName>
    </recommendedName>
</protein>
<dbReference type="Proteomes" id="UP000013827">
    <property type="component" value="Unassembled WGS sequence"/>
</dbReference>
<dbReference type="Pfam" id="PF00076">
    <property type="entry name" value="RRM_1"/>
    <property type="match status" value="1"/>
</dbReference>
<keyword evidence="3" id="KW-0472">Membrane</keyword>
<dbReference type="RefSeq" id="XP_005775103.1">
    <property type="nucleotide sequence ID" value="XM_005775046.1"/>
</dbReference>
<organism evidence="5 6">
    <name type="scientific">Emiliania huxleyi (strain CCMP1516)</name>
    <dbReference type="NCBI Taxonomy" id="280463"/>
    <lineage>
        <taxon>Eukaryota</taxon>
        <taxon>Haptista</taxon>
        <taxon>Haptophyta</taxon>
        <taxon>Prymnesiophyceae</taxon>
        <taxon>Isochrysidales</taxon>
        <taxon>Noelaerhabdaceae</taxon>
        <taxon>Emiliania</taxon>
    </lineage>
</organism>